<dbReference type="InterPro" id="IPR001451">
    <property type="entry name" value="Hexapep"/>
</dbReference>
<dbReference type="InterPro" id="IPR011004">
    <property type="entry name" value="Trimer_LpxA-like_sf"/>
</dbReference>
<evidence type="ECO:0000313" key="2">
    <source>
        <dbReference type="Proteomes" id="UP001059934"/>
    </source>
</evidence>
<dbReference type="InterPro" id="IPR047324">
    <property type="entry name" value="LbH_gamma_CA-like"/>
</dbReference>
<name>A0ABY5TPB9_9GAMM</name>
<dbReference type="SUPFAM" id="SSF51161">
    <property type="entry name" value="Trimeric LpxA-like enzymes"/>
    <property type="match status" value="1"/>
</dbReference>
<organism evidence="1 2">
    <name type="scientific">SAR92 clade bacterium H455</name>
    <dbReference type="NCBI Taxonomy" id="2974818"/>
    <lineage>
        <taxon>Bacteria</taxon>
        <taxon>Pseudomonadati</taxon>
        <taxon>Pseudomonadota</taxon>
        <taxon>Gammaproteobacteria</taxon>
        <taxon>Cellvibrionales</taxon>
        <taxon>Porticoccaceae</taxon>
        <taxon>SAR92 clade</taxon>
    </lineage>
</organism>
<dbReference type="PANTHER" id="PTHR13061:SF29">
    <property type="entry name" value="GAMMA CARBONIC ANHYDRASE-LIKE 1, MITOCHONDRIAL-RELATED"/>
    <property type="match status" value="1"/>
</dbReference>
<reference evidence="1" key="1">
    <citation type="submission" date="2022-08" db="EMBL/GenBank/DDBJ databases">
        <title>Catabolic pathway analysis in culturable SAR92 clade bacteria reveals their overlooked roles in DMSP degradation in coastal seas.</title>
        <authorList>
            <person name="He X."/>
            <person name="Zhang X."/>
            <person name="Zhang Y."/>
        </authorList>
    </citation>
    <scope>NUCLEOTIDE SEQUENCE</scope>
    <source>
        <strain evidence="1">H455</strain>
    </source>
</reference>
<dbReference type="PANTHER" id="PTHR13061">
    <property type="entry name" value="DYNACTIN SUBUNIT P25"/>
    <property type="match status" value="1"/>
</dbReference>
<dbReference type="CDD" id="cd04645">
    <property type="entry name" value="LbH_gamma_CA_like"/>
    <property type="match status" value="1"/>
</dbReference>
<accession>A0ABY5TPB9</accession>
<gene>
    <name evidence="1" type="ORF">NYF23_03200</name>
</gene>
<dbReference type="EMBL" id="CP103416">
    <property type="protein sequence ID" value="UVW35627.1"/>
    <property type="molecule type" value="Genomic_DNA"/>
</dbReference>
<dbReference type="InterPro" id="IPR050484">
    <property type="entry name" value="Transf_Hexapept/Carb_Anhydrase"/>
</dbReference>
<dbReference type="Proteomes" id="UP001059934">
    <property type="component" value="Chromosome"/>
</dbReference>
<keyword evidence="2" id="KW-1185">Reference proteome</keyword>
<dbReference type="Gene3D" id="2.160.10.10">
    <property type="entry name" value="Hexapeptide repeat proteins"/>
    <property type="match status" value="1"/>
</dbReference>
<protein>
    <submittedName>
        <fullName evidence="1">Gamma carbonic anhydrase family protein</fullName>
    </submittedName>
</protein>
<proteinExistence type="predicted"/>
<evidence type="ECO:0000313" key="1">
    <source>
        <dbReference type="EMBL" id="UVW35627.1"/>
    </source>
</evidence>
<sequence>MIYRIGEQTPVIDATVFIAQSADVIGQVTLKEHSSVWFNAVIRGDCDHIEVGARSNIQDGAVLHCDLGQPLIIGEDVTVGHNAMIHCAEVGDRTLIGINAVILDGAKVGSDCIIGANTLVKAGSVIPDGSLVVGSPGKVIRQLDEQARATLLGSAASYVHEGKVMLDELVEVQR</sequence>
<dbReference type="Pfam" id="PF00132">
    <property type="entry name" value="Hexapep"/>
    <property type="match status" value="1"/>
</dbReference>